<feature type="domain" description="Ionotropic glutamate receptor C-terminal" evidence="7">
    <location>
        <begin position="31"/>
        <end position="249"/>
    </location>
</feature>
<dbReference type="SMART" id="SM00079">
    <property type="entry name" value="PBPe"/>
    <property type="match status" value="1"/>
</dbReference>
<organism evidence="8 9">
    <name type="scientific">Herbaspirillum frisingense</name>
    <dbReference type="NCBI Taxonomy" id="92645"/>
    <lineage>
        <taxon>Bacteria</taxon>
        <taxon>Pseudomonadati</taxon>
        <taxon>Pseudomonadota</taxon>
        <taxon>Betaproteobacteria</taxon>
        <taxon>Burkholderiales</taxon>
        <taxon>Oxalobacteraceae</taxon>
        <taxon>Herbaspirillum</taxon>
    </lineage>
</organism>
<evidence type="ECO:0000256" key="2">
    <source>
        <dbReference type="ARBA" id="ARBA00010333"/>
    </source>
</evidence>
<gene>
    <name evidence="8" type="ORF">J2W50_000525</name>
</gene>
<evidence type="ECO:0000256" key="3">
    <source>
        <dbReference type="ARBA" id="ARBA00022729"/>
    </source>
</evidence>
<evidence type="ECO:0000313" key="8">
    <source>
        <dbReference type="EMBL" id="MDR6582350.1"/>
    </source>
</evidence>
<evidence type="ECO:0000259" key="7">
    <source>
        <dbReference type="SMART" id="SM00079"/>
    </source>
</evidence>
<dbReference type="InterPro" id="IPR001320">
    <property type="entry name" value="Iontro_rcpt_C"/>
</dbReference>
<keyword evidence="3 5" id="KW-0732">Signal</keyword>
<feature type="domain" description="Solute-binding protein family 3/N-terminal" evidence="6">
    <location>
        <begin position="31"/>
        <end position="250"/>
    </location>
</feature>
<dbReference type="Proteomes" id="UP001260715">
    <property type="component" value="Unassembled WGS sequence"/>
</dbReference>
<evidence type="ECO:0000256" key="5">
    <source>
        <dbReference type="SAM" id="SignalP"/>
    </source>
</evidence>
<dbReference type="InterPro" id="IPR001638">
    <property type="entry name" value="Solute-binding_3/MltF_N"/>
</dbReference>
<evidence type="ECO:0000256" key="1">
    <source>
        <dbReference type="ARBA" id="ARBA00004196"/>
    </source>
</evidence>
<protein>
    <submittedName>
        <fullName evidence="8">Polar amino acid transport system substrate-binding protein</fullName>
    </submittedName>
</protein>
<dbReference type="InterPro" id="IPR018313">
    <property type="entry name" value="SBP_3_CS"/>
</dbReference>
<dbReference type="InterPro" id="IPR044132">
    <property type="entry name" value="PBP2_GlnH"/>
</dbReference>
<dbReference type="SMART" id="SM00062">
    <property type="entry name" value="PBPb"/>
    <property type="match status" value="1"/>
</dbReference>
<comment type="subcellular location">
    <subcellularLocation>
        <location evidence="1">Cell envelope</location>
    </subcellularLocation>
</comment>
<sequence>MMKISKLLCAFTASIAMLTAVMPAAHAADNVIRVGTDATFPPMEFVKDGKRTGFDIELIEALAKTMGKKVQWVDIDFKGLIPGLISNRFDIAASAIYMTDERRKVVNFSDPYYRGGLAVLVRRDDTSIKVPDDLNKGKRVSVQVGTKSVSYLKDNYPGVERVEVEKNQAMFDLLATGRVNAVVTGRPAAVEYARTQPLVRVLDKGLTTELYGYAMRKGDTELAEQLNKALQTLRVNGTYTALTDKWFGKSE</sequence>
<proteinExistence type="inferred from homology"/>
<dbReference type="PANTHER" id="PTHR35936:SF17">
    <property type="entry name" value="ARGININE-BINDING EXTRACELLULAR PROTEIN ARTP"/>
    <property type="match status" value="1"/>
</dbReference>
<feature type="signal peptide" evidence="5">
    <location>
        <begin position="1"/>
        <end position="27"/>
    </location>
</feature>
<name>A0ABU1P8X4_9BURK</name>
<dbReference type="SUPFAM" id="SSF53850">
    <property type="entry name" value="Periplasmic binding protein-like II"/>
    <property type="match status" value="1"/>
</dbReference>
<keyword evidence="9" id="KW-1185">Reference proteome</keyword>
<dbReference type="Gene3D" id="3.40.190.10">
    <property type="entry name" value="Periplasmic binding protein-like II"/>
    <property type="match status" value="2"/>
</dbReference>
<dbReference type="EMBL" id="JAVDSJ010000001">
    <property type="protein sequence ID" value="MDR6582350.1"/>
    <property type="molecule type" value="Genomic_DNA"/>
</dbReference>
<feature type="chain" id="PRO_5047257984" evidence="5">
    <location>
        <begin position="28"/>
        <end position="251"/>
    </location>
</feature>
<dbReference type="CDD" id="cd00994">
    <property type="entry name" value="PBP2_GlnH"/>
    <property type="match status" value="1"/>
</dbReference>
<accession>A0ABU1P8X4</accession>
<evidence type="ECO:0000256" key="4">
    <source>
        <dbReference type="RuleBase" id="RU003744"/>
    </source>
</evidence>
<reference evidence="8 9" key="1">
    <citation type="submission" date="2023-07" db="EMBL/GenBank/DDBJ databases">
        <title>Sorghum-associated microbial communities from plants grown in Nebraska, USA.</title>
        <authorList>
            <person name="Schachtman D."/>
        </authorList>
    </citation>
    <scope>NUCLEOTIDE SEQUENCE [LARGE SCALE GENOMIC DNA]</scope>
    <source>
        <strain evidence="8 9">596</strain>
    </source>
</reference>
<dbReference type="Pfam" id="PF00497">
    <property type="entry name" value="SBP_bac_3"/>
    <property type="match status" value="1"/>
</dbReference>
<comment type="similarity">
    <text evidence="2 4">Belongs to the bacterial solute-binding protein 3 family.</text>
</comment>
<evidence type="ECO:0000259" key="6">
    <source>
        <dbReference type="SMART" id="SM00062"/>
    </source>
</evidence>
<dbReference type="PROSITE" id="PS01039">
    <property type="entry name" value="SBP_BACTERIAL_3"/>
    <property type="match status" value="1"/>
</dbReference>
<evidence type="ECO:0000313" key="9">
    <source>
        <dbReference type="Proteomes" id="UP001260715"/>
    </source>
</evidence>
<comment type="caution">
    <text evidence="8">The sequence shown here is derived from an EMBL/GenBank/DDBJ whole genome shotgun (WGS) entry which is preliminary data.</text>
</comment>
<dbReference type="PANTHER" id="PTHR35936">
    <property type="entry name" value="MEMBRANE-BOUND LYTIC MUREIN TRANSGLYCOSYLASE F"/>
    <property type="match status" value="1"/>
</dbReference>